<dbReference type="RefSeq" id="WP_132077069.1">
    <property type="nucleotide sequence ID" value="NZ_SLUI01000003.1"/>
</dbReference>
<accession>A0A4R1Q8R3</accession>
<dbReference type="SMART" id="SM00530">
    <property type="entry name" value="HTH_XRE"/>
    <property type="match status" value="1"/>
</dbReference>
<comment type="caution">
    <text evidence="3">The sequence shown here is derived from an EMBL/GenBank/DDBJ whole genome shotgun (WGS) entry which is preliminary data.</text>
</comment>
<dbReference type="OrthoDB" id="1701947at2"/>
<keyword evidence="4" id="KW-1185">Reference proteome</keyword>
<dbReference type="PANTHER" id="PTHR46558:SF11">
    <property type="entry name" value="HTH-TYPE TRANSCRIPTIONAL REGULATOR XRE"/>
    <property type="match status" value="1"/>
</dbReference>
<dbReference type="CDD" id="cd00093">
    <property type="entry name" value="HTH_XRE"/>
    <property type="match status" value="1"/>
</dbReference>
<evidence type="ECO:0000313" key="3">
    <source>
        <dbReference type="EMBL" id="TCL38781.1"/>
    </source>
</evidence>
<dbReference type="PANTHER" id="PTHR46558">
    <property type="entry name" value="TRACRIPTIONAL REGULATORY PROTEIN-RELATED-RELATED"/>
    <property type="match status" value="1"/>
</dbReference>
<dbReference type="SUPFAM" id="SSF47413">
    <property type="entry name" value="lambda repressor-like DNA-binding domains"/>
    <property type="match status" value="1"/>
</dbReference>
<dbReference type="EMBL" id="SLUI01000003">
    <property type="protein sequence ID" value="TCL38781.1"/>
    <property type="molecule type" value="Genomic_DNA"/>
</dbReference>
<dbReference type="Proteomes" id="UP000295063">
    <property type="component" value="Unassembled WGS sequence"/>
</dbReference>
<evidence type="ECO:0000313" key="4">
    <source>
        <dbReference type="Proteomes" id="UP000295063"/>
    </source>
</evidence>
<evidence type="ECO:0000256" key="1">
    <source>
        <dbReference type="ARBA" id="ARBA00023125"/>
    </source>
</evidence>
<proteinExistence type="predicted"/>
<protein>
    <submittedName>
        <fullName evidence="3">Helix-turn-helix protein</fullName>
    </submittedName>
</protein>
<evidence type="ECO:0000259" key="2">
    <source>
        <dbReference type="PROSITE" id="PS50943"/>
    </source>
</evidence>
<gene>
    <name evidence="3" type="ORF">EV210_103264</name>
</gene>
<feature type="domain" description="HTH cro/C1-type" evidence="2">
    <location>
        <begin position="10"/>
        <end position="64"/>
    </location>
</feature>
<reference evidence="3 4" key="1">
    <citation type="submission" date="2019-03" db="EMBL/GenBank/DDBJ databases">
        <title>Genomic Encyclopedia of Type Strains, Phase IV (KMG-IV): sequencing the most valuable type-strain genomes for metagenomic binning, comparative biology and taxonomic classification.</title>
        <authorList>
            <person name="Goeker M."/>
        </authorList>
    </citation>
    <scope>NUCLEOTIDE SEQUENCE [LARGE SCALE GENOMIC DNA]</scope>
    <source>
        <strain evidence="3 4">DSM 15969</strain>
    </source>
</reference>
<dbReference type="GO" id="GO:0003677">
    <property type="term" value="F:DNA binding"/>
    <property type="evidence" value="ECO:0007669"/>
    <property type="project" value="UniProtKB-KW"/>
</dbReference>
<organism evidence="3 4">
    <name type="scientific">Anaerospora hongkongensis</name>
    <dbReference type="NCBI Taxonomy" id="244830"/>
    <lineage>
        <taxon>Bacteria</taxon>
        <taxon>Bacillati</taxon>
        <taxon>Bacillota</taxon>
        <taxon>Negativicutes</taxon>
        <taxon>Selenomonadales</taxon>
        <taxon>Sporomusaceae</taxon>
        <taxon>Anaerospora</taxon>
    </lineage>
</organism>
<name>A0A4R1Q8R3_9FIRM</name>
<sequence>MIKPQYALRLAELRSARGLTQQQLADLTGLTRGRLNNYEQGTREPDLVTLQSLADFFQVTTDFLLGRTDTTGDFTAETMSKIDQALDEDPELLAFWLETKKRPDLQLFLKQVKSASPKAIRQMMTIIKMIEEEESDES</sequence>
<dbReference type="AlphaFoldDB" id="A0A4R1Q8R3"/>
<dbReference type="InterPro" id="IPR010982">
    <property type="entry name" value="Lambda_DNA-bd_dom_sf"/>
</dbReference>
<dbReference type="Gene3D" id="1.10.260.40">
    <property type="entry name" value="lambda repressor-like DNA-binding domains"/>
    <property type="match status" value="1"/>
</dbReference>
<dbReference type="PROSITE" id="PS50943">
    <property type="entry name" value="HTH_CROC1"/>
    <property type="match status" value="1"/>
</dbReference>
<dbReference type="Pfam" id="PF01381">
    <property type="entry name" value="HTH_3"/>
    <property type="match status" value="1"/>
</dbReference>
<dbReference type="InterPro" id="IPR001387">
    <property type="entry name" value="Cro/C1-type_HTH"/>
</dbReference>
<keyword evidence="1" id="KW-0238">DNA-binding</keyword>